<dbReference type="RefSeq" id="WP_180271816.1">
    <property type="nucleotide sequence ID" value="NZ_NHOA01000113.1"/>
</dbReference>
<dbReference type="InterPro" id="IPR006118">
    <property type="entry name" value="Recombinase_CS"/>
</dbReference>
<dbReference type="PROSITE" id="PS00397">
    <property type="entry name" value="RECOMBINASES_1"/>
    <property type="match status" value="1"/>
</dbReference>
<comment type="caution">
    <text evidence="5">The sequence shown here is derived from an EMBL/GenBank/DDBJ whole genome shotgun (WGS) entry which is preliminary data.</text>
</comment>
<dbReference type="EMBL" id="NHOA01000113">
    <property type="protein sequence ID" value="PHQ38195.1"/>
    <property type="molecule type" value="Genomic_DNA"/>
</dbReference>
<accession>A0A2G1WGW0</accession>
<name>A0A2G1WGW0_9EURY</name>
<evidence type="ECO:0000313" key="6">
    <source>
        <dbReference type="Proteomes" id="UP000222824"/>
    </source>
</evidence>
<dbReference type="GO" id="GO:0003677">
    <property type="term" value="F:DNA binding"/>
    <property type="evidence" value="ECO:0007669"/>
    <property type="project" value="UniProtKB-KW"/>
</dbReference>
<dbReference type="SMART" id="SM00857">
    <property type="entry name" value="Resolvase"/>
    <property type="match status" value="1"/>
</dbReference>
<gene>
    <name evidence="5" type="ORF">DJ69_12600</name>
</gene>
<evidence type="ECO:0000256" key="2">
    <source>
        <dbReference type="ARBA" id="ARBA00023125"/>
    </source>
</evidence>
<dbReference type="InterPro" id="IPR006119">
    <property type="entry name" value="Resolv_N"/>
</dbReference>
<evidence type="ECO:0000313" key="5">
    <source>
        <dbReference type="EMBL" id="PHQ38195.1"/>
    </source>
</evidence>
<dbReference type="AlphaFoldDB" id="A0A2G1WGW0"/>
<reference evidence="5 6" key="1">
    <citation type="journal article" date="2014" name="Front. Microbiol.">
        <title>Population and genomic analysis of the genus Halorubrum.</title>
        <authorList>
            <person name="Fullmer M.S."/>
            <person name="Soucy S.M."/>
            <person name="Swithers K.S."/>
            <person name="Makkay A.M."/>
            <person name="Wheeler R."/>
            <person name="Ventosa A."/>
            <person name="Gogarten J.P."/>
            <person name="Papke R.T."/>
        </authorList>
    </citation>
    <scope>NUCLEOTIDE SEQUENCE [LARGE SCALE GENOMIC DNA]</scope>
    <source>
        <strain evidence="5 6">C49</strain>
    </source>
</reference>
<dbReference type="PROSITE" id="PS51736">
    <property type="entry name" value="RECOMBINASES_3"/>
    <property type="match status" value="1"/>
</dbReference>
<keyword evidence="3" id="KW-0233">DNA recombination</keyword>
<dbReference type="PANTHER" id="PTHR30461:SF2">
    <property type="entry name" value="SERINE RECOMBINASE PINE-RELATED"/>
    <property type="match status" value="1"/>
</dbReference>
<keyword evidence="6" id="KW-1185">Reference proteome</keyword>
<keyword evidence="1" id="KW-0229">DNA integration</keyword>
<dbReference type="GO" id="GO:0000150">
    <property type="term" value="F:DNA strand exchange activity"/>
    <property type="evidence" value="ECO:0007669"/>
    <property type="project" value="InterPro"/>
</dbReference>
<keyword evidence="2" id="KW-0238">DNA-binding</keyword>
<proteinExistence type="predicted"/>
<evidence type="ECO:0000256" key="3">
    <source>
        <dbReference type="ARBA" id="ARBA00023172"/>
    </source>
</evidence>
<dbReference type="GO" id="GO:0015074">
    <property type="term" value="P:DNA integration"/>
    <property type="evidence" value="ECO:0007669"/>
    <property type="project" value="UniProtKB-KW"/>
</dbReference>
<dbReference type="CDD" id="cd00338">
    <property type="entry name" value="Ser_Recombinase"/>
    <property type="match status" value="1"/>
</dbReference>
<dbReference type="Proteomes" id="UP000222824">
    <property type="component" value="Unassembled WGS sequence"/>
</dbReference>
<sequence>MTHVALYARVSTDRQDHERQIRELEGFIGEEYPDASVERFADIISGTDDEGGVEYHRLREAIADGEVDVVVVHELSRLSRLGGGEIHSFLQYALEHETSVRDLEVGLELDVDDSMVDQAVTQMIAGLMGDLARIEQKQKVRRIQSGIKVAQEAGKWTGRPPTGFEVVDGFLRVNTEEYLRVRAGMERIAGGESIAGVADDTGVAASTLRELYNDRPDLYLRGETNDDRVDAALEDVRPLNEPAAEPDEDLNERLERLEQKVENLD</sequence>
<protein>
    <submittedName>
        <fullName evidence="5">Resolvase</fullName>
    </submittedName>
</protein>
<evidence type="ECO:0000259" key="4">
    <source>
        <dbReference type="PROSITE" id="PS51736"/>
    </source>
</evidence>
<dbReference type="PANTHER" id="PTHR30461">
    <property type="entry name" value="DNA-INVERTASE FROM LAMBDOID PROPHAGE"/>
    <property type="match status" value="1"/>
</dbReference>
<dbReference type="InterPro" id="IPR036162">
    <property type="entry name" value="Resolvase-like_N_sf"/>
</dbReference>
<dbReference type="InterPro" id="IPR050639">
    <property type="entry name" value="SSR_resolvase"/>
</dbReference>
<organism evidence="5 6">
    <name type="scientific">Halorubrum persicum</name>
    <dbReference type="NCBI Taxonomy" id="1383844"/>
    <lineage>
        <taxon>Archaea</taxon>
        <taxon>Methanobacteriati</taxon>
        <taxon>Methanobacteriota</taxon>
        <taxon>Stenosarchaea group</taxon>
        <taxon>Halobacteria</taxon>
        <taxon>Halobacteriales</taxon>
        <taxon>Haloferacaceae</taxon>
        <taxon>Halorubrum</taxon>
    </lineage>
</organism>
<feature type="domain" description="Resolvase/invertase-type recombinase catalytic" evidence="4">
    <location>
        <begin position="3"/>
        <end position="154"/>
    </location>
</feature>
<evidence type="ECO:0000256" key="1">
    <source>
        <dbReference type="ARBA" id="ARBA00022908"/>
    </source>
</evidence>
<dbReference type="Pfam" id="PF00239">
    <property type="entry name" value="Resolvase"/>
    <property type="match status" value="1"/>
</dbReference>
<dbReference type="OrthoDB" id="24728at2157"/>
<dbReference type="Gene3D" id="3.40.50.1390">
    <property type="entry name" value="Resolvase, N-terminal catalytic domain"/>
    <property type="match status" value="1"/>
</dbReference>
<dbReference type="SUPFAM" id="SSF53041">
    <property type="entry name" value="Resolvase-like"/>
    <property type="match status" value="1"/>
</dbReference>